<dbReference type="GO" id="GO:0004386">
    <property type="term" value="F:helicase activity"/>
    <property type="evidence" value="ECO:0007669"/>
    <property type="project" value="UniProtKB-KW"/>
</dbReference>
<dbReference type="InterPro" id="IPR027417">
    <property type="entry name" value="P-loop_NTPase"/>
</dbReference>
<proteinExistence type="predicted"/>
<dbReference type="InterPro" id="IPR038718">
    <property type="entry name" value="SNF2-like_sf"/>
</dbReference>
<dbReference type="Pfam" id="PF00176">
    <property type="entry name" value="SNF2-rel_dom"/>
    <property type="match status" value="1"/>
</dbReference>
<evidence type="ECO:0000313" key="3">
    <source>
        <dbReference type="Proteomes" id="UP000193334"/>
    </source>
</evidence>
<accession>A0A1W6LKJ7</accession>
<reference evidence="3" key="1">
    <citation type="submission" date="2017-04" db="EMBL/GenBank/DDBJ databases">
        <title>Comparative genomics and description of representatives of a novel lineage of planctomycetes thriving in anoxic sediments.</title>
        <authorList>
            <person name="Spring S."/>
            <person name="Bunk B."/>
            <person name="Sproer C."/>
        </authorList>
    </citation>
    <scope>NUCLEOTIDE SEQUENCE [LARGE SCALE GENOMIC DNA]</scope>
    <source>
        <strain evidence="3">ST-PulAB-D4</strain>
    </source>
</reference>
<dbReference type="SUPFAM" id="SSF52540">
    <property type="entry name" value="P-loop containing nucleoside triphosphate hydrolases"/>
    <property type="match status" value="1"/>
</dbReference>
<dbReference type="InterPro" id="IPR000330">
    <property type="entry name" value="SNF2_N"/>
</dbReference>
<sequence length="387" mass="45008">MRKQWQQELESKFFLPTFIIDSNIYKKEVRAGNPKPFKQQNKIILCSYNFASRMAQEISMIPWDLAVIDEAHRMRNVYKTKNKMAKKISNALGSCSKLLLTATPLQNSLMELYGIISVLDEHAFGDAATFRQQFINVSNEYQRNLILKDRIKPFCSRTLRKQVVEYVPFTKRILITQEFIPTPEEAELYDIISAYLKRDRLIALPQSQRTLITLVLRKLLASSSFAITGTLHSLIKRLQHISEYVQVLDDEDLEGIDEYADELEEDQPENYSLSSNSDIDPEQIKEETDELKVYLELSQRIKFNTKGNALKDALKAAFEKAEELGASRKAVIFTESRRTQQYLYDLLSESSFEGKLWKYLLIPHNVIDESKTFNYLASRYQLTNFFD</sequence>
<keyword evidence="2" id="KW-0347">Helicase</keyword>
<dbReference type="STRING" id="1941349.STSP1_00698"/>
<keyword evidence="2" id="KW-0547">Nucleotide-binding</keyword>
<evidence type="ECO:0000259" key="1">
    <source>
        <dbReference type="PROSITE" id="PS51192"/>
    </source>
</evidence>
<dbReference type="AlphaFoldDB" id="A0A1W6LKJ7"/>
<organism evidence="2 3">
    <name type="scientific">Sedimentisphaera salicampi</name>
    <dbReference type="NCBI Taxonomy" id="1941349"/>
    <lineage>
        <taxon>Bacteria</taxon>
        <taxon>Pseudomonadati</taxon>
        <taxon>Planctomycetota</taxon>
        <taxon>Phycisphaerae</taxon>
        <taxon>Sedimentisphaerales</taxon>
        <taxon>Sedimentisphaeraceae</taxon>
        <taxon>Sedimentisphaera</taxon>
    </lineage>
</organism>
<dbReference type="GO" id="GO:0005524">
    <property type="term" value="F:ATP binding"/>
    <property type="evidence" value="ECO:0007669"/>
    <property type="project" value="InterPro"/>
</dbReference>
<keyword evidence="2" id="KW-0067">ATP-binding</keyword>
<name>A0A1W6LKJ7_9BACT</name>
<dbReference type="PANTHER" id="PTHR10799">
    <property type="entry name" value="SNF2/RAD54 HELICASE FAMILY"/>
    <property type="match status" value="1"/>
</dbReference>
<keyword evidence="2" id="KW-0378">Hydrolase</keyword>
<dbReference type="RefSeq" id="WP_161491593.1">
    <property type="nucleotide sequence ID" value="NZ_CP021023.1"/>
</dbReference>
<dbReference type="KEGG" id="pbp:STSP1_00698"/>
<gene>
    <name evidence="2" type="ORF">STSP1_00698</name>
</gene>
<dbReference type="EMBL" id="CP021023">
    <property type="protein sequence ID" value="ARN56320.1"/>
    <property type="molecule type" value="Genomic_DNA"/>
</dbReference>
<keyword evidence="3" id="KW-1185">Reference proteome</keyword>
<feature type="domain" description="Helicase ATP-binding" evidence="1">
    <location>
        <begin position="1"/>
        <end position="122"/>
    </location>
</feature>
<evidence type="ECO:0000313" key="2">
    <source>
        <dbReference type="EMBL" id="ARN56320.1"/>
    </source>
</evidence>
<protein>
    <submittedName>
        <fullName evidence="2">ATP-dependent helicase HepA</fullName>
    </submittedName>
</protein>
<dbReference type="PROSITE" id="PS51192">
    <property type="entry name" value="HELICASE_ATP_BIND_1"/>
    <property type="match status" value="1"/>
</dbReference>
<dbReference type="Proteomes" id="UP000193334">
    <property type="component" value="Chromosome"/>
</dbReference>
<dbReference type="Gene3D" id="3.40.50.10810">
    <property type="entry name" value="Tandem AAA-ATPase domain"/>
    <property type="match status" value="1"/>
</dbReference>
<dbReference type="InterPro" id="IPR014001">
    <property type="entry name" value="Helicase_ATP-bd"/>
</dbReference>